<keyword evidence="3" id="KW-1185">Reference proteome</keyword>
<dbReference type="Pfam" id="PF13456">
    <property type="entry name" value="RVT_3"/>
    <property type="match status" value="1"/>
</dbReference>
<proteinExistence type="predicted"/>
<evidence type="ECO:0000313" key="3">
    <source>
        <dbReference type="Proteomes" id="UP000624279"/>
    </source>
</evidence>
<dbReference type="Gene3D" id="3.30.420.10">
    <property type="entry name" value="Ribonuclease H-like superfamily/Ribonuclease H"/>
    <property type="match status" value="1"/>
</dbReference>
<feature type="domain" description="RNase H type-1" evidence="1">
    <location>
        <begin position="94"/>
        <end position="213"/>
    </location>
</feature>
<dbReference type="SUPFAM" id="SSF53098">
    <property type="entry name" value="Ribonuclease H-like"/>
    <property type="match status" value="1"/>
</dbReference>
<dbReference type="EMBL" id="JACOGA010000003">
    <property type="protein sequence ID" value="MBC3872806.1"/>
    <property type="molecule type" value="Genomic_DNA"/>
</dbReference>
<dbReference type="Proteomes" id="UP000624279">
    <property type="component" value="Unassembled WGS sequence"/>
</dbReference>
<gene>
    <name evidence="2" type="ORF">H8K55_04335</name>
</gene>
<sequence>MPDFELMHIASVHRERVAARRLAQREGISLVVALERVLMACAGEGSLTMLLEMRSKQALRLNEMKQQNKLSSQQKHRAQVEAKQIARSGWCGWFDGSAKPNPGVCSIGAVLLAPDGRRWEISRTIGFGNSSTAEYEALLALLALMHEQDCTEAMIYGDSRVVIDDLDAPATKSAQSLVDYRHQAETLLRKLPKVRIVWIPRAKNHEADALAELAFARNTYDMKDASVKSLAGKF</sequence>
<name>A0ABR6Y868_9BURK</name>
<protein>
    <submittedName>
        <fullName evidence="2">Ribonuclease HI family protein</fullName>
    </submittedName>
</protein>
<evidence type="ECO:0000259" key="1">
    <source>
        <dbReference type="Pfam" id="PF13456"/>
    </source>
</evidence>
<dbReference type="PANTHER" id="PTHR48475:SF1">
    <property type="entry name" value="RNASE H TYPE-1 DOMAIN-CONTAINING PROTEIN"/>
    <property type="match status" value="1"/>
</dbReference>
<organism evidence="2 3">
    <name type="scientific">Undibacterium flavidum</name>
    <dbReference type="NCBI Taxonomy" id="2762297"/>
    <lineage>
        <taxon>Bacteria</taxon>
        <taxon>Pseudomonadati</taxon>
        <taxon>Pseudomonadota</taxon>
        <taxon>Betaproteobacteria</taxon>
        <taxon>Burkholderiales</taxon>
        <taxon>Oxalobacteraceae</taxon>
        <taxon>Undibacterium</taxon>
    </lineage>
</organism>
<dbReference type="CDD" id="cd09279">
    <property type="entry name" value="RNase_HI_like"/>
    <property type="match status" value="1"/>
</dbReference>
<dbReference type="InterPro" id="IPR036397">
    <property type="entry name" value="RNaseH_sf"/>
</dbReference>
<reference evidence="2 3" key="1">
    <citation type="submission" date="2020-08" db="EMBL/GenBank/DDBJ databases">
        <title>Novel species isolated from subtropical streams in China.</title>
        <authorList>
            <person name="Lu H."/>
        </authorList>
    </citation>
    <scope>NUCLEOTIDE SEQUENCE [LARGE SCALE GENOMIC DNA]</scope>
    <source>
        <strain evidence="2 3">LX15W</strain>
    </source>
</reference>
<accession>A0ABR6Y868</accession>
<dbReference type="InterPro" id="IPR012337">
    <property type="entry name" value="RNaseH-like_sf"/>
</dbReference>
<dbReference type="InterPro" id="IPR002156">
    <property type="entry name" value="RNaseH_domain"/>
</dbReference>
<dbReference type="PANTHER" id="PTHR48475">
    <property type="entry name" value="RIBONUCLEASE H"/>
    <property type="match status" value="1"/>
</dbReference>
<evidence type="ECO:0000313" key="2">
    <source>
        <dbReference type="EMBL" id="MBC3872806.1"/>
    </source>
</evidence>
<dbReference type="RefSeq" id="WP_186940844.1">
    <property type="nucleotide sequence ID" value="NZ_JACOGA010000003.1"/>
</dbReference>
<comment type="caution">
    <text evidence="2">The sequence shown here is derived from an EMBL/GenBank/DDBJ whole genome shotgun (WGS) entry which is preliminary data.</text>
</comment>